<proteinExistence type="predicted"/>
<dbReference type="EMBL" id="MN739563">
    <property type="protein sequence ID" value="QHT13101.1"/>
    <property type="molecule type" value="Genomic_DNA"/>
</dbReference>
<protein>
    <submittedName>
        <fullName evidence="1">Uncharacterized protein</fullName>
    </submittedName>
</protein>
<evidence type="ECO:0000313" key="1">
    <source>
        <dbReference type="EMBL" id="QHT13101.1"/>
    </source>
</evidence>
<accession>A0A6C0D9F6</accession>
<reference evidence="1" key="1">
    <citation type="journal article" date="2020" name="Nature">
        <title>Giant virus diversity and host interactions through global metagenomics.</title>
        <authorList>
            <person name="Schulz F."/>
            <person name="Roux S."/>
            <person name="Paez-Espino D."/>
            <person name="Jungbluth S."/>
            <person name="Walsh D.A."/>
            <person name="Denef V.J."/>
            <person name="McMahon K.D."/>
            <person name="Konstantinidis K.T."/>
            <person name="Eloe-Fadrosh E.A."/>
            <person name="Kyrpides N.C."/>
            <person name="Woyke T."/>
        </authorList>
    </citation>
    <scope>NUCLEOTIDE SEQUENCE</scope>
    <source>
        <strain evidence="1">GVMAG-M-3300023174-131</strain>
    </source>
</reference>
<sequence>MCIILNYIIPKIIKKLHLTSFYNQKFIYYLKYSAI</sequence>
<organism evidence="1">
    <name type="scientific">viral metagenome</name>
    <dbReference type="NCBI Taxonomy" id="1070528"/>
    <lineage>
        <taxon>unclassified sequences</taxon>
        <taxon>metagenomes</taxon>
        <taxon>organismal metagenomes</taxon>
    </lineage>
</organism>
<dbReference type="AlphaFoldDB" id="A0A6C0D9F6"/>
<name>A0A6C0D9F6_9ZZZZ</name>